<feature type="non-terminal residue" evidence="1">
    <location>
        <position position="1"/>
    </location>
</feature>
<feature type="non-terminal residue" evidence="1">
    <location>
        <position position="95"/>
    </location>
</feature>
<sequence length="95" mass="10486">ILRRGGALLHLNDEAAARWLKANMGDFLTRMGGTTVYKEWLCNVVMRFVPVSFDLAAEGALGVVGSDNNLLEGALVKARWIKPLERQKPGQRVAH</sequence>
<comment type="caution">
    <text evidence="1">The sequence shown here is derived from an EMBL/GenBank/DDBJ whole genome shotgun (WGS) entry which is preliminary data.</text>
</comment>
<dbReference type="AlphaFoldDB" id="A0AAD7EWI7"/>
<keyword evidence="2" id="KW-1185">Reference proteome</keyword>
<evidence type="ECO:0000313" key="2">
    <source>
        <dbReference type="Proteomes" id="UP001218218"/>
    </source>
</evidence>
<gene>
    <name evidence="1" type="ORF">DFH08DRAFT_623546</name>
</gene>
<proteinExistence type="predicted"/>
<protein>
    <submittedName>
        <fullName evidence="1">Uncharacterized protein</fullName>
    </submittedName>
</protein>
<reference evidence="1" key="1">
    <citation type="submission" date="2023-03" db="EMBL/GenBank/DDBJ databases">
        <title>Massive genome expansion in bonnet fungi (Mycena s.s.) driven by repeated elements and novel gene families across ecological guilds.</title>
        <authorList>
            <consortium name="Lawrence Berkeley National Laboratory"/>
            <person name="Harder C.B."/>
            <person name="Miyauchi S."/>
            <person name="Viragh M."/>
            <person name="Kuo A."/>
            <person name="Thoen E."/>
            <person name="Andreopoulos B."/>
            <person name="Lu D."/>
            <person name="Skrede I."/>
            <person name="Drula E."/>
            <person name="Henrissat B."/>
            <person name="Morin E."/>
            <person name="Kohler A."/>
            <person name="Barry K."/>
            <person name="LaButti K."/>
            <person name="Morin E."/>
            <person name="Salamov A."/>
            <person name="Lipzen A."/>
            <person name="Mereny Z."/>
            <person name="Hegedus B."/>
            <person name="Baldrian P."/>
            <person name="Stursova M."/>
            <person name="Weitz H."/>
            <person name="Taylor A."/>
            <person name="Grigoriev I.V."/>
            <person name="Nagy L.G."/>
            <person name="Martin F."/>
            <person name="Kauserud H."/>
        </authorList>
    </citation>
    <scope>NUCLEOTIDE SEQUENCE</scope>
    <source>
        <strain evidence="1">CBHHK002</strain>
    </source>
</reference>
<organism evidence="1 2">
    <name type="scientific">Mycena albidolilacea</name>
    <dbReference type="NCBI Taxonomy" id="1033008"/>
    <lineage>
        <taxon>Eukaryota</taxon>
        <taxon>Fungi</taxon>
        <taxon>Dikarya</taxon>
        <taxon>Basidiomycota</taxon>
        <taxon>Agaricomycotina</taxon>
        <taxon>Agaricomycetes</taxon>
        <taxon>Agaricomycetidae</taxon>
        <taxon>Agaricales</taxon>
        <taxon>Marasmiineae</taxon>
        <taxon>Mycenaceae</taxon>
        <taxon>Mycena</taxon>
    </lineage>
</organism>
<evidence type="ECO:0000313" key="1">
    <source>
        <dbReference type="EMBL" id="KAJ7353145.1"/>
    </source>
</evidence>
<dbReference type="Proteomes" id="UP001218218">
    <property type="component" value="Unassembled WGS sequence"/>
</dbReference>
<accession>A0AAD7EWI7</accession>
<name>A0AAD7EWI7_9AGAR</name>
<dbReference type="EMBL" id="JARIHO010000011">
    <property type="protein sequence ID" value="KAJ7353145.1"/>
    <property type="molecule type" value="Genomic_DNA"/>
</dbReference>